<dbReference type="SUPFAM" id="SSF55469">
    <property type="entry name" value="FMN-dependent nitroreductase-like"/>
    <property type="match status" value="1"/>
</dbReference>
<proteinExistence type="predicted"/>
<feature type="domain" description="Nitroreductase" evidence="1">
    <location>
        <begin position="24"/>
        <end position="187"/>
    </location>
</feature>
<evidence type="ECO:0000313" key="2">
    <source>
        <dbReference type="EMBL" id="MQY42130.1"/>
    </source>
</evidence>
<dbReference type="InterPro" id="IPR012825">
    <property type="entry name" value="BluB"/>
</dbReference>
<protein>
    <submittedName>
        <fullName evidence="2">5,6-dimethylbenzimidazole synthase</fullName>
        <ecNumber evidence="2">1.13.11.79</ecNumber>
    </submittedName>
</protein>
<dbReference type="Proteomes" id="UP000436694">
    <property type="component" value="Unassembled WGS sequence"/>
</dbReference>
<evidence type="ECO:0000313" key="3">
    <source>
        <dbReference type="Proteomes" id="UP000436694"/>
    </source>
</evidence>
<gene>
    <name evidence="2" type="primary">bluB</name>
    <name evidence="2" type="ORF">GG681_05720</name>
</gene>
<dbReference type="GO" id="GO:0102919">
    <property type="term" value="F:5,6-dimethylbenzimidazole synthase activity"/>
    <property type="evidence" value="ECO:0007669"/>
    <property type="project" value="UniProtKB-EC"/>
</dbReference>
<name>A0A844AKE8_9RHOB</name>
<organism evidence="2 3">
    <name type="scientific">Tritonibacter aquimaris</name>
    <dbReference type="NCBI Taxonomy" id="2663379"/>
    <lineage>
        <taxon>Bacteria</taxon>
        <taxon>Pseudomonadati</taxon>
        <taxon>Pseudomonadota</taxon>
        <taxon>Alphaproteobacteria</taxon>
        <taxon>Rhodobacterales</taxon>
        <taxon>Paracoccaceae</taxon>
        <taxon>Tritonibacter</taxon>
    </lineage>
</organism>
<dbReference type="CDD" id="cd02145">
    <property type="entry name" value="BluB"/>
    <property type="match status" value="1"/>
</dbReference>
<keyword evidence="3" id="KW-1185">Reference proteome</keyword>
<dbReference type="AlphaFoldDB" id="A0A844AKE8"/>
<dbReference type="Pfam" id="PF00881">
    <property type="entry name" value="Nitroreductase"/>
    <property type="match status" value="1"/>
</dbReference>
<dbReference type="InterPro" id="IPR029479">
    <property type="entry name" value="Nitroreductase"/>
</dbReference>
<dbReference type="InterPro" id="IPR000415">
    <property type="entry name" value="Nitroreductase-like"/>
</dbReference>
<reference evidence="2 3" key="1">
    <citation type="submission" date="2019-10" db="EMBL/GenBank/DDBJ databases">
        <title>Epibacterium sp. nov., isolated from seawater.</title>
        <authorList>
            <person name="Zhang X."/>
            <person name="Li N."/>
        </authorList>
    </citation>
    <scope>NUCLEOTIDE SEQUENCE [LARGE SCALE GENOMIC DNA]</scope>
    <source>
        <strain evidence="2 3">SM1969</strain>
    </source>
</reference>
<comment type="caution">
    <text evidence="2">The sequence shown here is derived from an EMBL/GenBank/DDBJ whole genome shotgun (WGS) entry which is preliminary data.</text>
</comment>
<dbReference type="PANTHER" id="PTHR23026">
    <property type="entry name" value="NADPH NITROREDUCTASE"/>
    <property type="match status" value="1"/>
</dbReference>
<keyword evidence="2" id="KW-0560">Oxidoreductase</keyword>
<sequence length="214" mass="24134">MDLRERTEFTDDFRSQLELLMLLRRDVRRFLTDPIDEAAFLRCLNTFQMAPSVGLSEPWRVIRVQSAPARAAALKNFQSANDEALSGYSGEKAALYAGLKLSGMQNAPEQIAVYCDDGTQQGSGLGAKTMPEMRRYSVVTAITLFWLALRAEGLGLGWVSILDPEQMNRDLDVPEDWKLIGYFCIGYPERVALTPELQQVGWEERLGELPIEIR</sequence>
<dbReference type="PANTHER" id="PTHR23026:SF123">
    <property type="entry name" value="NAD(P)H NITROREDUCTASE RV3131-RELATED"/>
    <property type="match status" value="1"/>
</dbReference>
<dbReference type="InterPro" id="IPR050627">
    <property type="entry name" value="Nitroreductase/BluB"/>
</dbReference>
<dbReference type="NCBIfam" id="TIGR02476">
    <property type="entry name" value="BluB"/>
    <property type="match status" value="1"/>
</dbReference>
<accession>A0A844AKE8</accession>
<dbReference type="Gene3D" id="3.40.109.10">
    <property type="entry name" value="NADH Oxidase"/>
    <property type="match status" value="1"/>
</dbReference>
<dbReference type="EMBL" id="WIXK01000002">
    <property type="protein sequence ID" value="MQY42130.1"/>
    <property type="molecule type" value="Genomic_DNA"/>
</dbReference>
<evidence type="ECO:0000259" key="1">
    <source>
        <dbReference type="Pfam" id="PF00881"/>
    </source>
</evidence>
<dbReference type="RefSeq" id="WP_153545982.1">
    <property type="nucleotide sequence ID" value="NZ_WIXK01000002.1"/>
</dbReference>
<dbReference type="EC" id="1.13.11.79" evidence="2"/>